<dbReference type="Proteomes" id="UP000078397">
    <property type="component" value="Unassembled WGS sequence"/>
</dbReference>
<evidence type="ECO:0000256" key="1">
    <source>
        <dbReference type="SAM" id="MobiDB-lite"/>
    </source>
</evidence>
<feature type="transmembrane region" description="Helical" evidence="2">
    <location>
        <begin position="139"/>
        <end position="160"/>
    </location>
</feature>
<dbReference type="KEGG" id="pchm:VFPPC_12918"/>
<dbReference type="GeneID" id="28854689"/>
<keyword evidence="2" id="KW-0472">Membrane</keyword>
<feature type="transmembrane region" description="Helical" evidence="2">
    <location>
        <begin position="532"/>
        <end position="553"/>
    </location>
</feature>
<feature type="region of interest" description="Disordered" evidence="1">
    <location>
        <begin position="1"/>
        <end position="30"/>
    </location>
</feature>
<feature type="compositionally biased region" description="Polar residues" evidence="1">
    <location>
        <begin position="19"/>
        <end position="30"/>
    </location>
</feature>
<accession>A0A179G5G3</accession>
<dbReference type="OrthoDB" id="5400196at2759"/>
<feature type="transmembrane region" description="Helical" evidence="2">
    <location>
        <begin position="48"/>
        <end position="68"/>
    </location>
</feature>
<organism evidence="3 4">
    <name type="scientific">Pochonia chlamydosporia 170</name>
    <dbReference type="NCBI Taxonomy" id="1380566"/>
    <lineage>
        <taxon>Eukaryota</taxon>
        <taxon>Fungi</taxon>
        <taxon>Dikarya</taxon>
        <taxon>Ascomycota</taxon>
        <taxon>Pezizomycotina</taxon>
        <taxon>Sordariomycetes</taxon>
        <taxon>Hypocreomycetidae</taxon>
        <taxon>Hypocreales</taxon>
        <taxon>Clavicipitaceae</taxon>
        <taxon>Pochonia</taxon>
    </lineage>
</organism>
<gene>
    <name evidence="3" type="ORF">VFPPC_12918</name>
</gene>
<keyword evidence="4" id="KW-1185">Reference proteome</keyword>
<proteinExistence type="predicted"/>
<dbReference type="AlphaFoldDB" id="A0A179G5G3"/>
<comment type="caution">
    <text evidence="3">The sequence shown here is derived from an EMBL/GenBank/DDBJ whole genome shotgun (WGS) entry which is preliminary data.</text>
</comment>
<sequence length="581" mass="63216">MPSSEPSIVLPRRDDGPGSSESPTDESPTKSVCISLPQTFAVRAFGSLFVQLAFFSILVVSRCIPIAIRQPGEGSLEPRYQFLFAVLAGLVSLLISVPATSTLRIVYLKKIQAGPTISRMPEKNSAVVGIASLYDTFRYLHITVGFLIVSIVSASFILVVTPSMHPFEHDISTWFFPNHTRYSAEGQGSCFTDGGVGSVEGLVWKLGNGSAIGLNATAECELQKVLPFLSQSNAFSIGEDRDLVYSMGGVPVNITAMGVPYEVPYEAFAGAFGLRTYNQPTGFWSELESVSICLPVLATNPVSCRQSGNVTQSGKNLIVSSNGCTATSTYSRAEESSSGATVAGICAGPQEGTSTIVIGATGSHADELEKTVIGAGKEKSGHLAITCSVNIQPSIAIRRLKLLRYPRKYLKNMNYNFHFVVTADKSKTSPCKGNITVSSVSTSTALVAGAAASLQLLQERSHKDGYLETLLAARYNWGECQGQCNDLEMALWVASAMGIGTYWGSGQDDDGPKVLEEGVFDLEGVRIGPEQWWACFYLTPLLFSILALVWLLFETRRQWLVEVRSWMSWMRARIFRYKWWK</sequence>
<keyword evidence="2" id="KW-0812">Transmembrane</keyword>
<evidence type="ECO:0000313" key="4">
    <source>
        <dbReference type="Proteomes" id="UP000078397"/>
    </source>
</evidence>
<evidence type="ECO:0000256" key="2">
    <source>
        <dbReference type="SAM" id="Phobius"/>
    </source>
</evidence>
<dbReference type="EMBL" id="LSBJ02000001">
    <property type="protein sequence ID" value="OAQ73064.1"/>
    <property type="molecule type" value="Genomic_DNA"/>
</dbReference>
<evidence type="ECO:0000313" key="3">
    <source>
        <dbReference type="EMBL" id="OAQ73064.1"/>
    </source>
</evidence>
<name>A0A179G5G3_METCM</name>
<feature type="transmembrane region" description="Helical" evidence="2">
    <location>
        <begin position="80"/>
        <end position="99"/>
    </location>
</feature>
<keyword evidence="2" id="KW-1133">Transmembrane helix</keyword>
<dbReference type="RefSeq" id="XP_018149147.1">
    <property type="nucleotide sequence ID" value="XM_018290695.1"/>
</dbReference>
<reference evidence="3 4" key="1">
    <citation type="journal article" date="2016" name="PLoS Pathog.">
        <title>Biosynthesis of antibiotic leucinostatins in bio-control fungus Purpureocillium lilacinum and their inhibition on phytophthora revealed by genome mining.</title>
        <authorList>
            <person name="Wang G."/>
            <person name="Liu Z."/>
            <person name="Lin R."/>
            <person name="Li E."/>
            <person name="Mao Z."/>
            <person name="Ling J."/>
            <person name="Yang Y."/>
            <person name="Yin W.B."/>
            <person name="Xie B."/>
        </authorList>
    </citation>
    <scope>NUCLEOTIDE SEQUENCE [LARGE SCALE GENOMIC DNA]</scope>
    <source>
        <strain evidence="3">170</strain>
    </source>
</reference>
<protein>
    <submittedName>
        <fullName evidence="3">Uncharacterized protein</fullName>
    </submittedName>
</protein>